<gene>
    <name evidence="1" type="ORF">SShM2_165</name>
</gene>
<dbReference type="RefSeq" id="YP_004322831.1">
    <property type="nucleotide sequence ID" value="NC_015281.1"/>
</dbReference>
<proteinExistence type="predicted"/>
<dbReference type="KEGG" id="vg:10327320"/>
<reference evidence="1 2" key="1">
    <citation type="journal article" date="2010" name="Environ. Microbiol.">
        <title>Genomic analysis of oceanic cyanobacterial myoviruses compared with T4-like myoviruses from diverse hosts and environments.</title>
        <authorList>
            <person name="Sullivan M.B."/>
            <person name="Huang K.H."/>
            <person name="Ignacio-Espinoza J.C."/>
            <person name="Berlin A.M."/>
            <person name="Kelly L."/>
            <person name="Weigele P.R."/>
            <person name="DeFrancesco A.S."/>
            <person name="Kern S.E."/>
            <person name="Thompson L.R."/>
            <person name="Young S."/>
            <person name="Yandava C."/>
            <person name="Fu R."/>
            <person name="Krastins B."/>
            <person name="Chase M."/>
            <person name="Sarracino D."/>
            <person name="Osburne M.S."/>
            <person name="Henn M.R."/>
            <person name="Chisholm S.W."/>
        </authorList>
    </citation>
    <scope>NUCLEOTIDE SEQUENCE [LARGE SCALE GENOMIC DNA]</scope>
    <source>
        <strain evidence="1">8102-4</strain>
    </source>
</reference>
<name>E3SJI6_9CAUD</name>
<dbReference type="GeneID" id="10327320"/>
<protein>
    <submittedName>
        <fullName evidence="1">Uncharacterized protein</fullName>
    </submittedName>
</protein>
<sequence>MFGLYPIFNITNDKYLDMNPYKIGEILCLDFFPLQCY</sequence>
<keyword evidence="2" id="KW-1185">Reference proteome</keyword>
<organism evidence="1 2">
    <name type="scientific">Synechococcus phage S-ShM2</name>
    <dbReference type="NCBI Taxonomy" id="445683"/>
    <lineage>
        <taxon>Viruses</taxon>
        <taxon>Duplodnaviria</taxon>
        <taxon>Heunggongvirae</taxon>
        <taxon>Uroviricota</taxon>
        <taxon>Caudoviricetes</taxon>
        <taxon>Pantevenvirales</taxon>
        <taxon>Kyanoviridae</taxon>
        <taxon>Ahtivirus</taxon>
        <taxon>Ahtivirus sagseatwo</taxon>
    </lineage>
</organism>
<dbReference type="Proteomes" id="UP000006525">
    <property type="component" value="Segment"/>
</dbReference>
<evidence type="ECO:0000313" key="2">
    <source>
        <dbReference type="Proteomes" id="UP000006525"/>
    </source>
</evidence>
<accession>E3SJI6</accession>
<evidence type="ECO:0000313" key="1">
    <source>
        <dbReference type="EMBL" id="ADO97776.1"/>
    </source>
</evidence>
<dbReference type="EMBL" id="GU071096">
    <property type="protein sequence ID" value="ADO97776.1"/>
    <property type="molecule type" value="Genomic_DNA"/>
</dbReference>